<feature type="transmembrane region" description="Helical" evidence="1">
    <location>
        <begin position="268"/>
        <end position="291"/>
    </location>
</feature>
<name>A0A506URA7_9PROT</name>
<protein>
    <submittedName>
        <fullName evidence="2">Uncharacterized protein</fullName>
    </submittedName>
</protein>
<dbReference type="Proteomes" id="UP000315037">
    <property type="component" value="Unassembled WGS sequence"/>
</dbReference>
<keyword evidence="1" id="KW-0472">Membrane</keyword>
<dbReference type="RefSeq" id="WP_165600296.1">
    <property type="nucleotide sequence ID" value="NZ_SORZ01000001.1"/>
</dbReference>
<gene>
    <name evidence="2" type="ORF">E3202_02905</name>
</gene>
<feature type="transmembrane region" description="Helical" evidence="1">
    <location>
        <begin position="188"/>
        <end position="208"/>
    </location>
</feature>
<comment type="caution">
    <text evidence="2">The sequence shown here is derived from an EMBL/GenBank/DDBJ whole genome shotgun (WGS) entry which is preliminary data.</text>
</comment>
<sequence length="492" mass="52096">MVHTDFPTYFLAVLLVAAALLVGRPLPDLASVRGAGLTLGSLRASRLRAGLIHKYLLQPQALGAVLQHTLAEAARWREDLGARLQARLTLDRLGLLCVAAALLCGIPAGTVLFIGAAILLLHAPGEAFCRPAIAIPLLLIYALYPGIWGVLALLPVLFWPGGHRACGQVAGSFLAVGLAAHVHPAMPALWLCGSVVIMGALGLAALAVHPTPRAVAAFLPMRPMILLGLMQAATSAGLEASAQAALAALMLDLALQALGVLRPGWEGLLLPVPPLPGFLVLWLGLHAALGLATGTPDWTPGGLFLACLLGGLSLAEGLAVLSWLGGRPITLAFLIGAFLVPLGLVLLSVPAGHVLITPAETGSAGWQQAFWQVRGGDGALLAWPLGWGMLLAFWCFFVRPWRHHGAALGLRWPDLFSSGTVLSDGEAGDLVHLRLMQKRLARRAFRLALRLKKFLGLLQLQYAPSEWRWPSISVGFWMAFLGFMLALVEWGV</sequence>
<feature type="transmembrane region" description="Helical" evidence="1">
    <location>
        <begin position="215"/>
        <end position="234"/>
    </location>
</feature>
<evidence type="ECO:0000256" key="1">
    <source>
        <dbReference type="SAM" id="Phobius"/>
    </source>
</evidence>
<organism evidence="2 3">
    <name type="scientific">Oecophyllibacter saccharovorans</name>
    <dbReference type="NCBI Taxonomy" id="2558360"/>
    <lineage>
        <taxon>Bacteria</taxon>
        <taxon>Pseudomonadati</taxon>
        <taxon>Pseudomonadota</taxon>
        <taxon>Alphaproteobacteria</taxon>
        <taxon>Acetobacterales</taxon>
        <taxon>Acetobacteraceae</taxon>
        <taxon>Oecophyllibacter</taxon>
    </lineage>
</organism>
<evidence type="ECO:0000313" key="2">
    <source>
        <dbReference type="EMBL" id="TPW35886.1"/>
    </source>
</evidence>
<feature type="transmembrane region" description="Helical" evidence="1">
    <location>
        <begin position="133"/>
        <end position="158"/>
    </location>
</feature>
<dbReference type="AlphaFoldDB" id="A0A506URA7"/>
<keyword evidence="1" id="KW-1133">Transmembrane helix</keyword>
<feature type="transmembrane region" description="Helical" evidence="1">
    <location>
        <begin position="6"/>
        <end position="23"/>
    </location>
</feature>
<evidence type="ECO:0000313" key="3">
    <source>
        <dbReference type="Proteomes" id="UP000315037"/>
    </source>
</evidence>
<keyword evidence="1" id="KW-0812">Transmembrane</keyword>
<keyword evidence="3" id="KW-1185">Reference proteome</keyword>
<feature type="transmembrane region" description="Helical" evidence="1">
    <location>
        <begin position="303"/>
        <end position="324"/>
    </location>
</feature>
<proteinExistence type="predicted"/>
<feature type="transmembrane region" description="Helical" evidence="1">
    <location>
        <begin position="331"/>
        <end position="356"/>
    </location>
</feature>
<reference evidence="2 3" key="1">
    <citation type="submission" date="2019-03" db="EMBL/GenBank/DDBJ databases">
        <title>The complete genome sequence of Neokomagataea sp. Jb2 NBRC113641.</title>
        <authorList>
            <person name="Chua K.-O."/>
            <person name="Chan K.-G."/>
            <person name="See-Too W.-S."/>
        </authorList>
    </citation>
    <scope>NUCLEOTIDE SEQUENCE [LARGE SCALE GENOMIC DNA]</scope>
    <source>
        <strain evidence="2 3">Jb2</strain>
    </source>
</reference>
<feature type="transmembrane region" description="Helical" evidence="1">
    <location>
        <begin position="469"/>
        <end position="488"/>
    </location>
</feature>
<accession>A0A506URA7</accession>
<feature type="transmembrane region" description="Helical" evidence="1">
    <location>
        <begin position="93"/>
        <end position="121"/>
    </location>
</feature>
<dbReference type="EMBL" id="SORZ01000001">
    <property type="protein sequence ID" value="TPW35886.1"/>
    <property type="molecule type" value="Genomic_DNA"/>
</dbReference>
<feature type="transmembrane region" description="Helical" evidence="1">
    <location>
        <begin position="240"/>
        <end position="261"/>
    </location>
</feature>
<feature type="transmembrane region" description="Helical" evidence="1">
    <location>
        <begin position="380"/>
        <end position="398"/>
    </location>
</feature>